<dbReference type="AlphaFoldDB" id="A0A1Q3B1V6"/>
<comment type="caution">
    <text evidence="3">The sequence shown here is derived from an EMBL/GenBank/DDBJ whole genome shotgun (WGS) entry which is preliminary data.</text>
</comment>
<dbReference type="SUPFAM" id="SSF53756">
    <property type="entry name" value="UDP-Glycosyltransferase/glycogen phosphorylase"/>
    <property type="match status" value="1"/>
</dbReference>
<accession>A0A1Q3B1V6</accession>
<keyword evidence="2" id="KW-0808">Transferase</keyword>
<dbReference type="Gene3D" id="3.40.50.2000">
    <property type="entry name" value="Glycogen Phosphorylase B"/>
    <property type="match status" value="1"/>
</dbReference>
<keyword evidence="4" id="KW-1185">Reference proteome</keyword>
<gene>
    <name evidence="3" type="ORF">CFOL_v3_05475</name>
</gene>
<dbReference type="PANTHER" id="PTHR48046:SF1">
    <property type="entry name" value="GLYCOSYLTRANSFERASE-RELATED"/>
    <property type="match status" value="1"/>
</dbReference>
<dbReference type="PANTHER" id="PTHR48046">
    <property type="entry name" value="UDP-GLYCOSYLTRANSFERASE 72E1"/>
    <property type="match status" value="1"/>
</dbReference>
<sequence length="137" mass="15198">MHQGLQSRRSAISADEVSANGSFVDMFGTEALAIGEEFKLLNYAFITSTAWFLHCWWNSTLESIVNGVPMIAWPLYVDQKMNDSMLTEQLRVAVQSEVSPTKEVVARNEIATMVEKIMEGKGGNVIRAEVNTLKLSA</sequence>
<evidence type="ECO:0000313" key="3">
    <source>
        <dbReference type="EMBL" id="GAV61950.1"/>
    </source>
</evidence>
<dbReference type="InParanoid" id="A0A1Q3B1V6"/>
<keyword evidence="1" id="KW-0328">Glycosyltransferase</keyword>
<dbReference type="Pfam" id="PF00201">
    <property type="entry name" value="UDPGT"/>
    <property type="match status" value="1"/>
</dbReference>
<name>A0A1Q3B1V6_CEPFO</name>
<dbReference type="GO" id="GO:0047209">
    <property type="term" value="F:coniferyl-alcohol glucosyltransferase activity"/>
    <property type="evidence" value="ECO:0007669"/>
    <property type="project" value="TreeGrafter"/>
</dbReference>
<dbReference type="InterPro" id="IPR002213">
    <property type="entry name" value="UDP_glucos_trans"/>
</dbReference>
<dbReference type="OrthoDB" id="1739857at2759"/>
<evidence type="ECO:0000256" key="2">
    <source>
        <dbReference type="ARBA" id="ARBA00022679"/>
    </source>
</evidence>
<dbReference type="STRING" id="3775.A0A1Q3B1V6"/>
<organism evidence="3 4">
    <name type="scientific">Cephalotus follicularis</name>
    <name type="common">Albany pitcher plant</name>
    <dbReference type="NCBI Taxonomy" id="3775"/>
    <lineage>
        <taxon>Eukaryota</taxon>
        <taxon>Viridiplantae</taxon>
        <taxon>Streptophyta</taxon>
        <taxon>Embryophyta</taxon>
        <taxon>Tracheophyta</taxon>
        <taxon>Spermatophyta</taxon>
        <taxon>Magnoliopsida</taxon>
        <taxon>eudicotyledons</taxon>
        <taxon>Gunneridae</taxon>
        <taxon>Pentapetalae</taxon>
        <taxon>rosids</taxon>
        <taxon>fabids</taxon>
        <taxon>Oxalidales</taxon>
        <taxon>Cephalotaceae</taxon>
        <taxon>Cephalotus</taxon>
    </lineage>
</organism>
<protein>
    <submittedName>
        <fullName evidence="3">UDPGT domain-containing protein</fullName>
    </submittedName>
</protein>
<proteinExistence type="predicted"/>
<reference evidence="4" key="1">
    <citation type="submission" date="2016-04" db="EMBL/GenBank/DDBJ databases">
        <title>Cephalotus genome sequencing.</title>
        <authorList>
            <person name="Fukushima K."/>
            <person name="Hasebe M."/>
            <person name="Fang X."/>
        </authorList>
    </citation>
    <scope>NUCLEOTIDE SEQUENCE [LARGE SCALE GENOMIC DNA]</scope>
    <source>
        <strain evidence="4">cv. St1</strain>
    </source>
</reference>
<dbReference type="EMBL" id="BDDD01000233">
    <property type="protein sequence ID" value="GAV61950.1"/>
    <property type="molecule type" value="Genomic_DNA"/>
</dbReference>
<dbReference type="Proteomes" id="UP000187406">
    <property type="component" value="Unassembled WGS sequence"/>
</dbReference>
<evidence type="ECO:0000313" key="4">
    <source>
        <dbReference type="Proteomes" id="UP000187406"/>
    </source>
</evidence>
<evidence type="ECO:0000256" key="1">
    <source>
        <dbReference type="ARBA" id="ARBA00022676"/>
    </source>
</evidence>